<dbReference type="EMBL" id="AECZ01000012">
    <property type="protein sequence ID" value="EFL51114.1"/>
    <property type="molecule type" value="Genomic_DNA"/>
</dbReference>
<accession>E1JWR0</accession>
<evidence type="ECO:0000313" key="3">
    <source>
        <dbReference type="Proteomes" id="UP000006250"/>
    </source>
</evidence>
<dbReference type="Proteomes" id="UP000006250">
    <property type="component" value="Unassembled WGS sequence"/>
</dbReference>
<dbReference type="eggNOG" id="ENOG5031K6W">
    <property type="taxonomic scope" value="Bacteria"/>
</dbReference>
<reference evidence="2 3" key="1">
    <citation type="submission" date="2010-08" db="EMBL/GenBank/DDBJ databases">
        <title>The draft genome of Desulfovibrio fructosovorans JJ.</title>
        <authorList>
            <consortium name="US DOE Joint Genome Institute (JGI-PGF)"/>
            <person name="Lucas S."/>
            <person name="Copeland A."/>
            <person name="Lapidus A."/>
            <person name="Cheng J.-F."/>
            <person name="Bruce D."/>
            <person name="Goodwin L."/>
            <person name="Pitluck S."/>
            <person name="Land M.L."/>
            <person name="Hauser L."/>
            <person name="Chang Y.-J."/>
            <person name="Jeffries C."/>
            <person name="Wall J.D."/>
            <person name="Stahl D.A."/>
            <person name="Arkin A.P."/>
            <person name="Dehal P."/>
            <person name="Stolyar S.M."/>
            <person name="Hazen T.C."/>
            <person name="Woyke T.J."/>
        </authorList>
    </citation>
    <scope>NUCLEOTIDE SEQUENCE [LARGE SCALE GENOMIC DNA]</scope>
    <source>
        <strain evidence="2 3">JJ</strain>
    </source>
</reference>
<comment type="caution">
    <text evidence="2">The sequence shown here is derived from an EMBL/GenBank/DDBJ whole genome shotgun (WGS) entry which is preliminary data.</text>
</comment>
<evidence type="ECO:0000256" key="1">
    <source>
        <dbReference type="SAM" id="Phobius"/>
    </source>
</evidence>
<dbReference type="OrthoDB" id="9910740at2"/>
<dbReference type="STRING" id="596151.DesfrDRAFT_2059"/>
<protein>
    <submittedName>
        <fullName evidence="2">Uncharacterized protein</fullName>
    </submittedName>
</protein>
<organism evidence="2 3">
    <name type="scientific">Solidesulfovibrio fructosivorans JJ]</name>
    <dbReference type="NCBI Taxonomy" id="596151"/>
    <lineage>
        <taxon>Bacteria</taxon>
        <taxon>Pseudomonadati</taxon>
        <taxon>Thermodesulfobacteriota</taxon>
        <taxon>Desulfovibrionia</taxon>
        <taxon>Desulfovibrionales</taxon>
        <taxon>Desulfovibrionaceae</taxon>
        <taxon>Solidesulfovibrio</taxon>
    </lineage>
</organism>
<dbReference type="AlphaFoldDB" id="E1JWR0"/>
<feature type="transmembrane region" description="Helical" evidence="1">
    <location>
        <begin position="12"/>
        <end position="29"/>
    </location>
</feature>
<proteinExistence type="predicted"/>
<name>E1JWR0_SOLFR</name>
<keyword evidence="1" id="KW-0472">Membrane</keyword>
<feature type="transmembrane region" description="Helical" evidence="1">
    <location>
        <begin position="41"/>
        <end position="62"/>
    </location>
</feature>
<dbReference type="RefSeq" id="WP_005993572.1">
    <property type="nucleotide sequence ID" value="NZ_AECZ01000012.1"/>
</dbReference>
<gene>
    <name evidence="2" type="ORF">DesfrDRAFT_2059</name>
</gene>
<keyword evidence="1" id="KW-1133">Transmembrane helix</keyword>
<keyword evidence="3" id="KW-1185">Reference proteome</keyword>
<evidence type="ECO:0000313" key="2">
    <source>
        <dbReference type="EMBL" id="EFL51114.1"/>
    </source>
</evidence>
<keyword evidence="1" id="KW-0812">Transmembrane</keyword>
<sequence>MSLSHAAKRAVTLITMDILIIAELTYTFSKCFNTSADFSETFLHCYVPLFVPTIALAYIVLWRIKRLEARDMKAEQRAETLAQ</sequence>